<dbReference type="InterPro" id="IPR002018">
    <property type="entry name" value="CarbesteraseB"/>
</dbReference>
<keyword evidence="4" id="KW-1185">Reference proteome</keyword>
<proteinExistence type="predicted"/>
<dbReference type="PANTHER" id="PTHR11559">
    <property type="entry name" value="CARBOXYLESTERASE"/>
    <property type="match status" value="1"/>
</dbReference>
<evidence type="ECO:0000313" key="4">
    <source>
        <dbReference type="Proteomes" id="UP001432146"/>
    </source>
</evidence>
<dbReference type="Gene3D" id="3.40.50.1820">
    <property type="entry name" value="alpha/beta hydrolase"/>
    <property type="match status" value="1"/>
</dbReference>
<dbReference type="EMBL" id="JAWNGG020000036">
    <property type="protein sequence ID" value="KAK9306720.1"/>
    <property type="molecule type" value="Genomic_DNA"/>
</dbReference>
<dbReference type="Proteomes" id="UP001432146">
    <property type="component" value="Unassembled WGS sequence"/>
</dbReference>
<keyword evidence="1" id="KW-0325">Glycoprotein</keyword>
<dbReference type="SUPFAM" id="SSF53474">
    <property type="entry name" value="alpha/beta-Hydrolases"/>
    <property type="match status" value="1"/>
</dbReference>
<dbReference type="InterPro" id="IPR019819">
    <property type="entry name" value="Carboxylesterase_B_CS"/>
</dbReference>
<protein>
    <recommendedName>
        <fullName evidence="2">Carboxylesterase type B domain-containing protein</fullName>
    </recommendedName>
</protein>
<dbReference type="InterPro" id="IPR050309">
    <property type="entry name" value="Type-B_Carboxylest/Lipase"/>
</dbReference>
<evidence type="ECO:0000313" key="3">
    <source>
        <dbReference type="EMBL" id="KAK9306720.1"/>
    </source>
</evidence>
<accession>A0AAW1A9U0</accession>
<organism evidence="3 4">
    <name type="scientific">Tetragonisca angustula</name>
    <dbReference type="NCBI Taxonomy" id="166442"/>
    <lineage>
        <taxon>Eukaryota</taxon>
        <taxon>Metazoa</taxon>
        <taxon>Ecdysozoa</taxon>
        <taxon>Arthropoda</taxon>
        <taxon>Hexapoda</taxon>
        <taxon>Insecta</taxon>
        <taxon>Pterygota</taxon>
        <taxon>Neoptera</taxon>
        <taxon>Endopterygota</taxon>
        <taxon>Hymenoptera</taxon>
        <taxon>Apocrita</taxon>
        <taxon>Aculeata</taxon>
        <taxon>Apoidea</taxon>
        <taxon>Anthophila</taxon>
        <taxon>Apidae</taxon>
        <taxon>Tetragonisca</taxon>
    </lineage>
</organism>
<name>A0AAW1A9U0_9HYME</name>
<evidence type="ECO:0000259" key="2">
    <source>
        <dbReference type="Pfam" id="PF00135"/>
    </source>
</evidence>
<reference evidence="3 4" key="1">
    <citation type="submission" date="2024-05" db="EMBL/GenBank/DDBJ databases">
        <title>The nuclear and mitochondrial genome assemblies of Tetragonisca angustula (Apidae: Meliponini), a tiny yet remarkable pollinator in the Neotropics.</title>
        <authorList>
            <person name="Ferrari R."/>
            <person name="Ricardo P.C."/>
            <person name="Dias F.C."/>
            <person name="Araujo N.S."/>
            <person name="Soares D.O."/>
            <person name="Zhou Q.-S."/>
            <person name="Zhu C.-D."/>
            <person name="Coutinho L."/>
            <person name="Airas M.C."/>
            <person name="Batista T.M."/>
        </authorList>
    </citation>
    <scope>NUCLEOTIDE SEQUENCE [LARGE SCALE GENOMIC DNA]</scope>
    <source>
        <strain evidence="3">ASF017062</strain>
        <tissue evidence="3">Abdomen</tissue>
    </source>
</reference>
<sequence length="538" mass="60785">MACENTVMRVKQGRLRGIIEKTSYGDEYLAFRGIPYAKPPLGPLRFKDPEPAEPWTDVRNASEYSDIGVQKDMIRNQIRGSEDCLYLNVYKPITHQASRMSVMVWIHGGAFIEGSGDDEIYGPEYFMRKDVILVAINYRLGVLGFLNLEHKVAAGNQGLKDQVMALKWVQENISSFDGNPNNVTIFGESAGGASVHYLTISPLSQGLFHKAIIQSGAVACPWASIIKEPSKYAFLLAAKLGESSTDPETVVEFLRTMDVQKLVATERKLLTPQERYVLYTTFGPSIDATSPNPFMPQHPVEMSKAGVKVPLVVGFNANEGSFFLNSMGLYSCGSTDAIRDVNENFELAIPEQMKVYLKKEGISSSDLKRLYLGNESIGEKTMQKYADYLSDVMFIKGIHHIVNIQMKNSIHPTYLYKLSYETNEPLIRMMFNITLPGTTHGEDLQYLFCSKLAKSVGIKEYKVGSENFRVMEYLTQMWTDFAKTGNPTPRTTELIPTIWKPITKGNEYIYLNIDKTLRMESSNKEEQRHNWKKIKNKL</sequence>
<dbReference type="Pfam" id="PF00135">
    <property type="entry name" value="COesterase"/>
    <property type="match status" value="1"/>
</dbReference>
<dbReference type="AlphaFoldDB" id="A0AAW1A9U0"/>
<dbReference type="PROSITE" id="PS00941">
    <property type="entry name" value="CARBOXYLESTERASE_B_2"/>
    <property type="match status" value="1"/>
</dbReference>
<comment type="caution">
    <text evidence="3">The sequence shown here is derived from an EMBL/GenBank/DDBJ whole genome shotgun (WGS) entry which is preliminary data.</text>
</comment>
<evidence type="ECO:0000256" key="1">
    <source>
        <dbReference type="ARBA" id="ARBA00023180"/>
    </source>
</evidence>
<gene>
    <name evidence="3" type="ORF">QLX08_002637</name>
</gene>
<dbReference type="InterPro" id="IPR029058">
    <property type="entry name" value="AB_hydrolase_fold"/>
</dbReference>
<feature type="domain" description="Carboxylesterase type B" evidence="2">
    <location>
        <begin position="5"/>
        <end position="530"/>
    </location>
</feature>